<dbReference type="Pfam" id="PF13177">
    <property type="entry name" value="DNA_pol3_delta2"/>
    <property type="match status" value="1"/>
</dbReference>
<dbReference type="InterPro" id="IPR047854">
    <property type="entry name" value="RFC_lid"/>
</dbReference>
<dbReference type="EMBL" id="MN739900">
    <property type="protein sequence ID" value="QHT76725.1"/>
    <property type="molecule type" value="Genomic_DNA"/>
</dbReference>
<keyword evidence="2" id="KW-0547">Nucleotide-binding</keyword>
<accession>A0A6C0H9D5</accession>
<dbReference type="InterPro" id="IPR003593">
    <property type="entry name" value="AAA+_ATPase"/>
</dbReference>
<dbReference type="PANTHER" id="PTHR11669:SF20">
    <property type="entry name" value="REPLICATION FACTOR C SUBUNIT 4"/>
    <property type="match status" value="1"/>
</dbReference>
<dbReference type="GO" id="GO:0005634">
    <property type="term" value="C:nucleus"/>
    <property type="evidence" value="ECO:0007669"/>
    <property type="project" value="TreeGrafter"/>
</dbReference>
<sequence>MMNTLTNTINWSEKYRPITLDDICNQDNIINSLKNILITKNLPHLIFYGPSGIGKTSTILTLAKYIFGDDYINHIAEFNASEDRGINIIRDKIKLYAKQSININKNFPPWKIIILDDADTLTQDAQYALRRIIEQYSNITRFCIIFNNINKIIGPIFSRFAVYRFKPINNTNIYNRLKYIIDKEQITVSETLLNKIISISDNDLRKAINLLQNYNSNIDFLSGYYPDINILFTYILNKDTNNIHTFINNFFNDGYSLSLQIKLFFDYILNMDLECNIKGQILNIIIEVDQSLNKGCDEYINFMKIIYFMLIVIP</sequence>
<evidence type="ECO:0000259" key="4">
    <source>
        <dbReference type="SMART" id="SM00382"/>
    </source>
</evidence>
<dbReference type="Pfam" id="PF21960">
    <property type="entry name" value="RCF1-5-like_lid"/>
    <property type="match status" value="1"/>
</dbReference>
<dbReference type="Gene3D" id="1.10.8.60">
    <property type="match status" value="1"/>
</dbReference>
<dbReference type="SUPFAM" id="SSF52540">
    <property type="entry name" value="P-loop containing nucleoside triphosphate hydrolases"/>
    <property type="match status" value="1"/>
</dbReference>
<evidence type="ECO:0000256" key="2">
    <source>
        <dbReference type="ARBA" id="ARBA00022741"/>
    </source>
</evidence>
<dbReference type="Gene3D" id="3.40.50.300">
    <property type="entry name" value="P-loop containing nucleotide triphosphate hydrolases"/>
    <property type="match status" value="1"/>
</dbReference>
<dbReference type="Pfam" id="PF08542">
    <property type="entry name" value="Rep_fac_C"/>
    <property type="match status" value="1"/>
</dbReference>
<dbReference type="CDD" id="cd00009">
    <property type="entry name" value="AAA"/>
    <property type="match status" value="1"/>
</dbReference>
<dbReference type="GO" id="GO:0006261">
    <property type="term" value="P:DNA-templated DNA replication"/>
    <property type="evidence" value="ECO:0007669"/>
    <property type="project" value="TreeGrafter"/>
</dbReference>
<dbReference type="SMART" id="SM00382">
    <property type="entry name" value="AAA"/>
    <property type="match status" value="1"/>
</dbReference>
<proteinExistence type="predicted"/>
<evidence type="ECO:0000256" key="3">
    <source>
        <dbReference type="ARBA" id="ARBA00022840"/>
    </source>
</evidence>
<dbReference type="FunFam" id="3.40.50.300:FF:000952">
    <property type="entry name" value="Replication factor C subunit 2"/>
    <property type="match status" value="1"/>
</dbReference>
<dbReference type="InterPro" id="IPR013748">
    <property type="entry name" value="Rep_factorC_C"/>
</dbReference>
<evidence type="ECO:0000256" key="1">
    <source>
        <dbReference type="ARBA" id="ARBA00022705"/>
    </source>
</evidence>
<dbReference type="GO" id="GO:0003689">
    <property type="term" value="F:DNA clamp loader activity"/>
    <property type="evidence" value="ECO:0007669"/>
    <property type="project" value="TreeGrafter"/>
</dbReference>
<dbReference type="AlphaFoldDB" id="A0A6C0H9D5"/>
<dbReference type="SUPFAM" id="SSF48019">
    <property type="entry name" value="post-AAA+ oligomerization domain-like"/>
    <property type="match status" value="1"/>
</dbReference>
<dbReference type="CDD" id="cd18140">
    <property type="entry name" value="HLD_clamp_RFC"/>
    <property type="match status" value="1"/>
</dbReference>
<keyword evidence="1" id="KW-0235">DNA replication</keyword>
<dbReference type="PANTHER" id="PTHR11669">
    <property type="entry name" value="REPLICATION FACTOR C / DNA POLYMERASE III GAMMA-TAU SUBUNIT"/>
    <property type="match status" value="1"/>
</dbReference>
<dbReference type="GO" id="GO:0005524">
    <property type="term" value="F:ATP binding"/>
    <property type="evidence" value="ECO:0007669"/>
    <property type="project" value="UniProtKB-KW"/>
</dbReference>
<dbReference type="InterPro" id="IPR050238">
    <property type="entry name" value="DNA_Rep/Repair_Clamp_Loader"/>
</dbReference>
<dbReference type="GO" id="GO:0006281">
    <property type="term" value="P:DNA repair"/>
    <property type="evidence" value="ECO:0007669"/>
    <property type="project" value="TreeGrafter"/>
</dbReference>
<reference evidence="5" key="1">
    <citation type="journal article" date="2020" name="Nature">
        <title>Giant virus diversity and host interactions through global metagenomics.</title>
        <authorList>
            <person name="Schulz F."/>
            <person name="Roux S."/>
            <person name="Paez-Espino D."/>
            <person name="Jungbluth S."/>
            <person name="Walsh D.A."/>
            <person name="Denef V.J."/>
            <person name="McMahon K.D."/>
            <person name="Konstantinidis K.T."/>
            <person name="Eloe-Fadrosh E.A."/>
            <person name="Kyrpides N.C."/>
            <person name="Woyke T."/>
        </authorList>
    </citation>
    <scope>NUCLEOTIDE SEQUENCE</scope>
    <source>
        <strain evidence="5">GVMAG-M-3300023179-82</strain>
    </source>
</reference>
<dbReference type="Gene3D" id="1.20.272.10">
    <property type="match status" value="1"/>
</dbReference>
<dbReference type="InterPro" id="IPR027417">
    <property type="entry name" value="P-loop_NTPase"/>
</dbReference>
<dbReference type="GO" id="GO:0005663">
    <property type="term" value="C:DNA replication factor C complex"/>
    <property type="evidence" value="ECO:0007669"/>
    <property type="project" value="TreeGrafter"/>
</dbReference>
<dbReference type="InterPro" id="IPR008921">
    <property type="entry name" value="DNA_pol3_clamp-load_cplx_C"/>
</dbReference>
<protein>
    <recommendedName>
        <fullName evidence="4">AAA+ ATPase domain-containing protein</fullName>
    </recommendedName>
</protein>
<name>A0A6C0H9D5_9ZZZZ</name>
<dbReference type="GO" id="GO:0003677">
    <property type="term" value="F:DNA binding"/>
    <property type="evidence" value="ECO:0007669"/>
    <property type="project" value="InterPro"/>
</dbReference>
<keyword evidence="3" id="KW-0067">ATP-binding</keyword>
<organism evidence="5">
    <name type="scientific">viral metagenome</name>
    <dbReference type="NCBI Taxonomy" id="1070528"/>
    <lineage>
        <taxon>unclassified sequences</taxon>
        <taxon>metagenomes</taxon>
        <taxon>organismal metagenomes</taxon>
    </lineage>
</organism>
<feature type="domain" description="AAA+ ATPase" evidence="4">
    <location>
        <begin position="41"/>
        <end position="167"/>
    </location>
</feature>
<evidence type="ECO:0000313" key="5">
    <source>
        <dbReference type="EMBL" id="QHT76725.1"/>
    </source>
</evidence>